<name>A0A0K8MK30_9LACO</name>
<dbReference type="Proteomes" id="UP000253891">
    <property type="component" value="Unassembled WGS sequence"/>
</dbReference>
<dbReference type="PANTHER" id="PTHR34047">
    <property type="entry name" value="NUCLEAR INTRON MATURASE 1, MITOCHONDRIAL-RELATED"/>
    <property type="match status" value="1"/>
</dbReference>
<dbReference type="GO" id="GO:0003720">
    <property type="term" value="F:telomerase activity"/>
    <property type="evidence" value="ECO:0007669"/>
    <property type="project" value="InterPro"/>
</dbReference>
<keyword evidence="3" id="KW-1185">Reference proteome</keyword>
<dbReference type="EMBL" id="DF968005">
    <property type="protein sequence ID" value="GAP00235.1"/>
    <property type="molecule type" value="Genomic_DNA"/>
</dbReference>
<reference evidence="2 3" key="1">
    <citation type="journal article" date="2015" name="BMC Genomics">
        <title>Comparative genomics of Fructobacillus spp. and Leuconostoc spp. reveals niche-specific evolution of Fructobacillus spp.</title>
        <authorList>
            <person name="Endo A."/>
            <person name="Tanizawa Y."/>
            <person name="Tanaka N."/>
            <person name="Maeno S."/>
            <person name="Kumar H."/>
            <person name="Shiwa Y."/>
            <person name="Okada S."/>
            <person name="Yoshikawa H."/>
            <person name="Dicks L."/>
            <person name="Nakagawa J."/>
            <person name="Arita M."/>
        </authorList>
    </citation>
    <scope>NUCLEOTIDE SEQUENCE [LARGE SCALE GENOMIC DNA]</scope>
    <source>
        <strain evidence="2 3">JCM 12225</strain>
    </source>
</reference>
<accession>A0A0K8MK30</accession>
<dbReference type="PRINTS" id="PR01365">
    <property type="entry name" value="TELOMERASERT"/>
</dbReference>
<gene>
    <name evidence="2" type="ORF">FFIC_282480</name>
</gene>
<proteinExistence type="predicted"/>
<dbReference type="InterPro" id="IPR043502">
    <property type="entry name" value="DNA/RNA_pol_sf"/>
</dbReference>
<dbReference type="PROSITE" id="PS50878">
    <property type="entry name" value="RT_POL"/>
    <property type="match status" value="1"/>
</dbReference>
<sequence length="482" mass="56971">MQTSEYLKTQRKYKHFDHFVTDINFLDSVKSDSKVITSFRFLPFIQKDIISNKFNGKSIQEKKRKITLPSHHAAAIYKLYSEQLNHVYEQKIKDTPVSSAATAYRSSTMEIKRSNIHAAKEVFDFISNQQSAYVIKGDFKAFFDTLNHKYLKKRLIDVLSSEPLTIHADSLTTNTLPKDWYAIFNSLTKYQYISTTDLEDSISYKKNNSQYSYFNCRKDFDNFYKKNKKKFHTNRIGIPQGTSLSALLANIYMMKFDLKICLLIEKLGGLYRRYSDDFIIVLPGKSVSQNQAEKILEQIIIISEQDLFLTIERHKTNFYKFENHSFQKISNSISQQQTTLNYLGFRFTGHSVYLREKSIYKFAYRSKHGIKFLIRDLENKKLIPLLDEDSELTNKKIRQIQLVKKKLDNNMKFQVSNRLKQRYLSGSNLKRTFLGYANLAQNILEHNQENYEVLILKQARRRVIKNQREYHKQILEMENNLY</sequence>
<dbReference type="InterPro" id="IPR000477">
    <property type="entry name" value="RT_dom"/>
</dbReference>
<dbReference type="Pfam" id="PF00078">
    <property type="entry name" value="RVT_1"/>
    <property type="match status" value="1"/>
</dbReference>
<dbReference type="GO" id="GO:0000723">
    <property type="term" value="P:telomere maintenance"/>
    <property type="evidence" value="ECO:0007669"/>
    <property type="project" value="InterPro"/>
</dbReference>
<evidence type="ECO:0000259" key="1">
    <source>
        <dbReference type="PROSITE" id="PS50878"/>
    </source>
</evidence>
<protein>
    <recommendedName>
        <fullName evidence="1">Reverse transcriptase domain-containing protein</fullName>
    </recommendedName>
</protein>
<evidence type="ECO:0000313" key="2">
    <source>
        <dbReference type="EMBL" id="GAP00235.1"/>
    </source>
</evidence>
<dbReference type="SUPFAM" id="SSF56672">
    <property type="entry name" value="DNA/RNA polymerases"/>
    <property type="match status" value="1"/>
</dbReference>
<dbReference type="InterPro" id="IPR051083">
    <property type="entry name" value="GrpII_Intron_Splice-Mob/Def"/>
</dbReference>
<feature type="domain" description="Reverse transcriptase" evidence="1">
    <location>
        <begin position="1"/>
        <end position="347"/>
    </location>
</feature>
<dbReference type="RefSeq" id="WP_061993558.1">
    <property type="nucleotide sequence ID" value="NZ_DF968005.1"/>
</dbReference>
<dbReference type="GO" id="GO:0003677">
    <property type="term" value="F:DNA binding"/>
    <property type="evidence" value="ECO:0007669"/>
    <property type="project" value="InterPro"/>
</dbReference>
<dbReference type="OrthoDB" id="9793236at2"/>
<evidence type="ECO:0000313" key="3">
    <source>
        <dbReference type="Proteomes" id="UP000253891"/>
    </source>
</evidence>
<organism evidence="2 3">
    <name type="scientific">Fructobacillus ficulneus</name>
    <dbReference type="NCBI Taxonomy" id="157463"/>
    <lineage>
        <taxon>Bacteria</taxon>
        <taxon>Bacillati</taxon>
        <taxon>Bacillota</taxon>
        <taxon>Bacilli</taxon>
        <taxon>Lactobacillales</taxon>
        <taxon>Lactobacillaceae</taxon>
        <taxon>Fructobacillus</taxon>
    </lineage>
</organism>
<dbReference type="InterPro" id="IPR003545">
    <property type="entry name" value="Telomerase_RT"/>
</dbReference>
<dbReference type="PANTHER" id="PTHR34047:SF8">
    <property type="entry name" value="PROTEIN YKFC"/>
    <property type="match status" value="1"/>
</dbReference>
<dbReference type="AlphaFoldDB" id="A0A0K8MK30"/>